<gene>
    <name evidence="2" type="ordered locus">MTR_4g098580</name>
</gene>
<dbReference type="EnsemblPlants" id="AES90825">
    <property type="protein sequence ID" value="AES90825"/>
    <property type="gene ID" value="MTR_4g098580"/>
</dbReference>
<feature type="transmembrane region" description="Helical" evidence="1">
    <location>
        <begin position="20"/>
        <end position="46"/>
    </location>
</feature>
<dbReference type="AlphaFoldDB" id="G7JGH2"/>
<dbReference type="PaxDb" id="3880-AES90825"/>
<evidence type="ECO:0000313" key="2">
    <source>
        <dbReference type="EMBL" id="AES90825.1"/>
    </source>
</evidence>
<dbReference type="EMBL" id="CM001220">
    <property type="protein sequence ID" value="AES90825.1"/>
    <property type="molecule type" value="Genomic_DNA"/>
</dbReference>
<reference evidence="2 4" key="2">
    <citation type="journal article" date="2014" name="BMC Genomics">
        <title>An improved genome release (version Mt4.0) for the model legume Medicago truncatula.</title>
        <authorList>
            <person name="Tang H."/>
            <person name="Krishnakumar V."/>
            <person name="Bidwell S."/>
            <person name="Rosen B."/>
            <person name="Chan A."/>
            <person name="Zhou S."/>
            <person name="Gentzbittel L."/>
            <person name="Childs K.L."/>
            <person name="Yandell M."/>
            <person name="Gundlach H."/>
            <person name="Mayer K.F."/>
            <person name="Schwartz D.C."/>
            <person name="Town C.D."/>
        </authorList>
    </citation>
    <scope>GENOME REANNOTATION</scope>
    <source>
        <strain evidence="3 4">cv. Jemalong A17</strain>
    </source>
</reference>
<accession>G7JGH2</accession>
<proteinExistence type="predicted"/>
<keyword evidence="4" id="KW-1185">Reference proteome</keyword>
<keyword evidence="1" id="KW-1133">Transmembrane helix</keyword>
<organism evidence="2 4">
    <name type="scientific">Medicago truncatula</name>
    <name type="common">Barrel medic</name>
    <name type="synonym">Medicago tribuloides</name>
    <dbReference type="NCBI Taxonomy" id="3880"/>
    <lineage>
        <taxon>Eukaryota</taxon>
        <taxon>Viridiplantae</taxon>
        <taxon>Streptophyta</taxon>
        <taxon>Embryophyta</taxon>
        <taxon>Tracheophyta</taxon>
        <taxon>Spermatophyta</taxon>
        <taxon>Magnoliopsida</taxon>
        <taxon>eudicotyledons</taxon>
        <taxon>Gunneridae</taxon>
        <taxon>Pentapetalae</taxon>
        <taxon>rosids</taxon>
        <taxon>fabids</taxon>
        <taxon>Fabales</taxon>
        <taxon>Fabaceae</taxon>
        <taxon>Papilionoideae</taxon>
        <taxon>50 kb inversion clade</taxon>
        <taxon>NPAAA clade</taxon>
        <taxon>Hologalegina</taxon>
        <taxon>IRL clade</taxon>
        <taxon>Trifolieae</taxon>
        <taxon>Medicago</taxon>
    </lineage>
</organism>
<name>G7JGH2_MEDTR</name>
<reference evidence="3" key="3">
    <citation type="submission" date="2015-04" db="UniProtKB">
        <authorList>
            <consortium name="EnsemblPlants"/>
        </authorList>
    </citation>
    <scope>IDENTIFICATION</scope>
    <source>
        <strain evidence="3">cv. Jemalong A17</strain>
    </source>
</reference>
<evidence type="ECO:0000313" key="4">
    <source>
        <dbReference type="Proteomes" id="UP000002051"/>
    </source>
</evidence>
<evidence type="ECO:0000313" key="3">
    <source>
        <dbReference type="EnsemblPlants" id="AES90825"/>
    </source>
</evidence>
<protein>
    <submittedName>
        <fullName evidence="2">Transmembrane protein, putative</fullName>
    </submittedName>
</protein>
<dbReference type="Proteomes" id="UP000002051">
    <property type="component" value="Chromosome 4"/>
</dbReference>
<dbReference type="HOGENOM" id="CLU_1484136_0_0_1"/>
<keyword evidence="1 2" id="KW-0812">Transmembrane</keyword>
<reference evidence="2 4" key="1">
    <citation type="journal article" date="2011" name="Nature">
        <title>The Medicago genome provides insight into the evolution of rhizobial symbioses.</title>
        <authorList>
            <person name="Young N.D."/>
            <person name="Debelle F."/>
            <person name="Oldroyd G.E."/>
            <person name="Geurts R."/>
            <person name="Cannon S.B."/>
            <person name="Udvardi M.K."/>
            <person name="Benedito V.A."/>
            <person name="Mayer K.F."/>
            <person name="Gouzy J."/>
            <person name="Schoof H."/>
            <person name="Van de Peer Y."/>
            <person name="Proost S."/>
            <person name="Cook D.R."/>
            <person name="Meyers B.C."/>
            <person name="Spannagl M."/>
            <person name="Cheung F."/>
            <person name="De Mita S."/>
            <person name="Krishnakumar V."/>
            <person name="Gundlach H."/>
            <person name="Zhou S."/>
            <person name="Mudge J."/>
            <person name="Bharti A.K."/>
            <person name="Murray J.D."/>
            <person name="Naoumkina M.A."/>
            <person name="Rosen B."/>
            <person name="Silverstein K.A."/>
            <person name="Tang H."/>
            <person name="Rombauts S."/>
            <person name="Zhao P.X."/>
            <person name="Zhou P."/>
            <person name="Barbe V."/>
            <person name="Bardou P."/>
            <person name="Bechner M."/>
            <person name="Bellec A."/>
            <person name="Berger A."/>
            <person name="Berges H."/>
            <person name="Bidwell S."/>
            <person name="Bisseling T."/>
            <person name="Choisne N."/>
            <person name="Couloux A."/>
            <person name="Denny R."/>
            <person name="Deshpande S."/>
            <person name="Dai X."/>
            <person name="Doyle J.J."/>
            <person name="Dudez A.M."/>
            <person name="Farmer A.D."/>
            <person name="Fouteau S."/>
            <person name="Franken C."/>
            <person name="Gibelin C."/>
            <person name="Gish J."/>
            <person name="Goldstein S."/>
            <person name="Gonzalez A.J."/>
            <person name="Green P.J."/>
            <person name="Hallab A."/>
            <person name="Hartog M."/>
            <person name="Hua A."/>
            <person name="Humphray S.J."/>
            <person name="Jeong D.H."/>
            <person name="Jing Y."/>
            <person name="Jocker A."/>
            <person name="Kenton S.M."/>
            <person name="Kim D.J."/>
            <person name="Klee K."/>
            <person name="Lai H."/>
            <person name="Lang C."/>
            <person name="Lin S."/>
            <person name="Macmil S.L."/>
            <person name="Magdelenat G."/>
            <person name="Matthews L."/>
            <person name="McCorrison J."/>
            <person name="Monaghan E.L."/>
            <person name="Mun J.H."/>
            <person name="Najar F.Z."/>
            <person name="Nicholson C."/>
            <person name="Noirot C."/>
            <person name="O'Bleness M."/>
            <person name="Paule C.R."/>
            <person name="Poulain J."/>
            <person name="Prion F."/>
            <person name="Qin B."/>
            <person name="Qu C."/>
            <person name="Retzel E.F."/>
            <person name="Riddle C."/>
            <person name="Sallet E."/>
            <person name="Samain S."/>
            <person name="Samson N."/>
            <person name="Sanders I."/>
            <person name="Saurat O."/>
            <person name="Scarpelli C."/>
            <person name="Schiex T."/>
            <person name="Segurens B."/>
            <person name="Severin A.J."/>
            <person name="Sherrier D.J."/>
            <person name="Shi R."/>
            <person name="Sims S."/>
            <person name="Singer S.R."/>
            <person name="Sinharoy S."/>
            <person name="Sterck L."/>
            <person name="Viollet A."/>
            <person name="Wang B.B."/>
            <person name="Wang K."/>
            <person name="Wang M."/>
            <person name="Wang X."/>
            <person name="Warfsmann J."/>
            <person name="Weissenbach J."/>
            <person name="White D.D."/>
            <person name="White J.D."/>
            <person name="Wiley G.B."/>
            <person name="Wincker P."/>
            <person name="Xing Y."/>
            <person name="Yang L."/>
            <person name="Yao Z."/>
            <person name="Ying F."/>
            <person name="Zhai J."/>
            <person name="Zhou L."/>
            <person name="Zuber A."/>
            <person name="Denarie J."/>
            <person name="Dixon R.A."/>
            <person name="May G.D."/>
            <person name="Schwartz D.C."/>
            <person name="Rogers J."/>
            <person name="Quetier F."/>
            <person name="Town C.D."/>
            <person name="Roe B.A."/>
        </authorList>
    </citation>
    <scope>NUCLEOTIDE SEQUENCE [LARGE SCALE GENOMIC DNA]</scope>
    <source>
        <strain evidence="2">A17</strain>
        <strain evidence="3 4">cv. Jemalong A17</strain>
    </source>
</reference>
<sequence>MAALSPRLGQFGPNWVNKFFCVLSSFSLAVVFYFWLVIIIVPYTLFFGCLIIPCSTHQVVIGVIFSTNSQQGHIGSLQKNYTVAEHGFFVNGIWRWQWQWANKFSPQKTEQVHELEDRPPTREALNKRGVFNDLHGLSCAFCFEILEYANCLLFSFLKSQKYERIIRWENDVGVQHFIIFGG</sequence>
<keyword evidence="1" id="KW-0472">Membrane</keyword>
<evidence type="ECO:0000256" key="1">
    <source>
        <dbReference type="SAM" id="Phobius"/>
    </source>
</evidence>